<protein>
    <recommendedName>
        <fullName evidence="5">V-type proton ATPase subunit C</fullName>
    </recommendedName>
</protein>
<dbReference type="InterPro" id="IPR004907">
    <property type="entry name" value="ATPase_V1-cplx_csu"/>
</dbReference>
<evidence type="ECO:0000256" key="3">
    <source>
        <dbReference type="ARBA" id="ARBA00022781"/>
    </source>
</evidence>
<comment type="similarity">
    <text evidence="1 5">Belongs to the V-ATPase C subunit family.</text>
</comment>
<dbReference type="Gramene" id="AET5Gv20603100.1">
    <property type="protein sequence ID" value="AET5Gv20603100.1"/>
    <property type="gene ID" value="AET5Gv20603100"/>
</dbReference>
<evidence type="ECO:0000256" key="5">
    <source>
        <dbReference type="RuleBase" id="RU364010"/>
    </source>
</evidence>
<dbReference type="SUPFAM" id="SSF118203">
    <property type="entry name" value="Vacuolar ATP synthase subunit C"/>
    <property type="match status" value="1"/>
</dbReference>
<evidence type="ECO:0000256" key="4">
    <source>
        <dbReference type="ARBA" id="ARBA00023065"/>
    </source>
</evidence>
<sequence length="53" mass="5718">QIEDLERAGGVEPGTLTVDGVPVDSYLTRFVWDEGKYPVNAPLKATVASIQSQ</sequence>
<reference evidence="6" key="4">
    <citation type="submission" date="2019-03" db="UniProtKB">
        <authorList>
            <consortium name="EnsemblPlants"/>
        </authorList>
    </citation>
    <scope>IDENTIFICATION</scope>
</reference>
<dbReference type="STRING" id="200361.A0A453L2I7"/>
<accession>A0A453L2I7</accession>
<evidence type="ECO:0000313" key="6">
    <source>
        <dbReference type="EnsemblPlants" id="AET5Gv20603100.1"/>
    </source>
</evidence>
<reference evidence="7" key="2">
    <citation type="journal article" date="2017" name="Nat. Plants">
        <title>The Aegilops tauschii genome reveals multiple impacts of transposons.</title>
        <authorList>
            <person name="Zhao G."/>
            <person name="Zou C."/>
            <person name="Li K."/>
            <person name="Wang K."/>
            <person name="Li T."/>
            <person name="Gao L."/>
            <person name="Zhang X."/>
            <person name="Wang H."/>
            <person name="Yang Z."/>
            <person name="Liu X."/>
            <person name="Jiang W."/>
            <person name="Mao L."/>
            <person name="Kong X."/>
            <person name="Jiao Y."/>
            <person name="Jia J."/>
        </authorList>
    </citation>
    <scope>NUCLEOTIDE SEQUENCE [LARGE SCALE GENOMIC DNA]</scope>
    <source>
        <strain evidence="7">cv. AL8/78</strain>
    </source>
</reference>
<dbReference type="GO" id="GO:0046961">
    <property type="term" value="F:proton-transporting ATPase activity, rotational mechanism"/>
    <property type="evidence" value="ECO:0007669"/>
    <property type="project" value="InterPro"/>
</dbReference>
<name>A0A453L2I7_AEGTS</name>
<keyword evidence="4 5" id="KW-0406">Ion transport</keyword>
<dbReference type="InterPro" id="IPR036132">
    <property type="entry name" value="Vac_ATP_synth_c_sf"/>
</dbReference>
<evidence type="ECO:0000313" key="7">
    <source>
        <dbReference type="Proteomes" id="UP000015105"/>
    </source>
</evidence>
<evidence type="ECO:0000256" key="1">
    <source>
        <dbReference type="ARBA" id="ARBA00006138"/>
    </source>
</evidence>
<evidence type="ECO:0000256" key="2">
    <source>
        <dbReference type="ARBA" id="ARBA00022448"/>
    </source>
</evidence>
<reference evidence="6" key="3">
    <citation type="journal article" date="2017" name="Nature">
        <title>Genome sequence of the progenitor of the wheat D genome Aegilops tauschii.</title>
        <authorList>
            <person name="Luo M.C."/>
            <person name="Gu Y.Q."/>
            <person name="Puiu D."/>
            <person name="Wang H."/>
            <person name="Twardziok S.O."/>
            <person name="Deal K.R."/>
            <person name="Huo N."/>
            <person name="Zhu T."/>
            <person name="Wang L."/>
            <person name="Wang Y."/>
            <person name="McGuire P.E."/>
            <person name="Liu S."/>
            <person name="Long H."/>
            <person name="Ramasamy R.K."/>
            <person name="Rodriguez J.C."/>
            <person name="Van S.L."/>
            <person name="Yuan L."/>
            <person name="Wang Z."/>
            <person name="Xia Z."/>
            <person name="Xiao L."/>
            <person name="Anderson O.D."/>
            <person name="Ouyang S."/>
            <person name="Liang Y."/>
            <person name="Zimin A.V."/>
            <person name="Pertea G."/>
            <person name="Qi P."/>
            <person name="Bennetzen J.L."/>
            <person name="Dai X."/>
            <person name="Dawson M.W."/>
            <person name="Muller H.G."/>
            <person name="Kugler K."/>
            <person name="Rivarola-Duarte L."/>
            <person name="Spannagl M."/>
            <person name="Mayer K.F.X."/>
            <person name="Lu F.H."/>
            <person name="Bevan M.W."/>
            <person name="Leroy P."/>
            <person name="Li P."/>
            <person name="You F.M."/>
            <person name="Sun Q."/>
            <person name="Liu Z."/>
            <person name="Lyons E."/>
            <person name="Wicker T."/>
            <person name="Salzberg S.L."/>
            <person name="Devos K.M."/>
            <person name="Dvorak J."/>
        </authorList>
    </citation>
    <scope>NUCLEOTIDE SEQUENCE [LARGE SCALE GENOMIC DNA]</scope>
    <source>
        <strain evidence="6">cv. AL8/78</strain>
    </source>
</reference>
<dbReference type="AlphaFoldDB" id="A0A453L2I7"/>
<dbReference type="Gene3D" id="1.20.1460.10">
    <property type="entry name" value="subunit c (vma5p) of the yeast v-atpase, domain 2"/>
    <property type="match status" value="1"/>
</dbReference>
<reference evidence="7" key="1">
    <citation type="journal article" date="2014" name="Science">
        <title>Ancient hybridizations among the ancestral genomes of bread wheat.</title>
        <authorList>
            <consortium name="International Wheat Genome Sequencing Consortium,"/>
            <person name="Marcussen T."/>
            <person name="Sandve S.R."/>
            <person name="Heier L."/>
            <person name="Spannagl M."/>
            <person name="Pfeifer M."/>
            <person name="Jakobsen K.S."/>
            <person name="Wulff B.B."/>
            <person name="Steuernagel B."/>
            <person name="Mayer K.F."/>
            <person name="Olsen O.A."/>
        </authorList>
    </citation>
    <scope>NUCLEOTIDE SEQUENCE [LARGE SCALE GENOMIC DNA]</scope>
    <source>
        <strain evidence="7">cv. AL8/78</strain>
    </source>
</reference>
<keyword evidence="3 5" id="KW-0375">Hydrogen ion transport</keyword>
<keyword evidence="7" id="KW-1185">Reference proteome</keyword>
<dbReference type="Proteomes" id="UP000015105">
    <property type="component" value="Chromosome 5D"/>
</dbReference>
<dbReference type="Pfam" id="PF03223">
    <property type="entry name" value="V-ATPase_C"/>
    <property type="match status" value="1"/>
</dbReference>
<proteinExistence type="inferred from homology"/>
<dbReference type="GO" id="GO:0033180">
    <property type="term" value="C:proton-transporting V-type ATPase, V1 domain"/>
    <property type="evidence" value="ECO:0007669"/>
    <property type="project" value="InterPro"/>
</dbReference>
<comment type="function">
    <text evidence="5">Subunit of the V1 complex of vacuolar(H+)-ATPase (V-ATPase), a multisubunit enzyme composed of a peripheral complex (V1) that hydrolyzes ATP and a membrane integral complex (V0) that translocates protons. V-ATPase is responsible for acidifying and maintaining the pH of intracellular compartments and in some cell types, is targeted to the plasma membrane, where it is responsible for acidifying the extracellular environment. Subunit C is necessary for the assembly of the catalytic sector of the enzyme and is likely to have a specific function in its catalytic activity.</text>
</comment>
<keyword evidence="2 5" id="KW-0813">Transport</keyword>
<organism evidence="6 7">
    <name type="scientific">Aegilops tauschii subsp. strangulata</name>
    <name type="common">Goatgrass</name>
    <dbReference type="NCBI Taxonomy" id="200361"/>
    <lineage>
        <taxon>Eukaryota</taxon>
        <taxon>Viridiplantae</taxon>
        <taxon>Streptophyta</taxon>
        <taxon>Embryophyta</taxon>
        <taxon>Tracheophyta</taxon>
        <taxon>Spermatophyta</taxon>
        <taxon>Magnoliopsida</taxon>
        <taxon>Liliopsida</taxon>
        <taxon>Poales</taxon>
        <taxon>Poaceae</taxon>
        <taxon>BOP clade</taxon>
        <taxon>Pooideae</taxon>
        <taxon>Triticodae</taxon>
        <taxon>Triticeae</taxon>
        <taxon>Triticinae</taxon>
        <taxon>Aegilops</taxon>
    </lineage>
</organism>
<comment type="subunit">
    <text evidence="5">V-ATPase is a heteromultimeric enzyme composed of a peripheral catalytic V1 complex (components A to H) attached to an integral membrane V0 proton pore complex.</text>
</comment>
<reference evidence="6" key="5">
    <citation type="journal article" date="2021" name="G3 (Bethesda)">
        <title>Aegilops tauschii genome assembly Aet v5.0 features greater sequence contiguity and improved annotation.</title>
        <authorList>
            <person name="Wang L."/>
            <person name="Zhu T."/>
            <person name="Rodriguez J.C."/>
            <person name="Deal K.R."/>
            <person name="Dubcovsky J."/>
            <person name="McGuire P.E."/>
            <person name="Lux T."/>
            <person name="Spannagl M."/>
            <person name="Mayer K.F.X."/>
            <person name="Baldrich P."/>
            <person name="Meyers B.C."/>
            <person name="Huo N."/>
            <person name="Gu Y.Q."/>
            <person name="Zhou H."/>
            <person name="Devos K.M."/>
            <person name="Bennetzen J.L."/>
            <person name="Unver T."/>
            <person name="Budak H."/>
            <person name="Gulick P.J."/>
            <person name="Galiba G."/>
            <person name="Kalapos B."/>
            <person name="Nelson D.R."/>
            <person name="Li P."/>
            <person name="You F.M."/>
            <person name="Luo M.C."/>
            <person name="Dvorak J."/>
        </authorList>
    </citation>
    <scope>NUCLEOTIDE SEQUENCE [LARGE SCALE GENOMIC DNA]</scope>
    <source>
        <strain evidence="6">cv. AL8/78</strain>
    </source>
</reference>
<dbReference type="EnsemblPlants" id="AET5Gv20603100.1">
    <property type="protein sequence ID" value="AET5Gv20603100.1"/>
    <property type="gene ID" value="AET5Gv20603100"/>
</dbReference>